<dbReference type="GeneID" id="34610136"/>
<protein>
    <submittedName>
        <fullName evidence="2">Uncharacterized protein</fullName>
    </submittedName>
</protein>
<evidence type="ECO:0000313" key="3">
    <source>
        <dbReference type="Proteomes" id="UP000184188"/>
    </source>
</evidence>
<dbReference type="RefSeq" id="XP_022579328.1">
    <property type="nucleotide sequence ID" value="XM_022723671.1"/>
</dbReference>
<accession>A0A1L9SCH8</accession>
<gene>
    <name evidence="2" type="ORF">ASPZODRAFT_134962</name>
</gene>
<feature type="region of interest" description="Disordered" evidence="1">
    <location>
        <begin position="197"/>
        <end position="218"/>
    </location>
</feature>
<dbReference type="VEuPathDB" id="FungiDB:ASPZODRAFT_134962"/>
<evidence type="ECO:0000256" key="1">
    <source>
        <dbReference type="SAM" id="MobiDB-lite"/>
    </source>
</evidence>
<dbReference type="AlphaFoldDB" id="A0A1L9SCH8"/>
<dbReference type="EMBL" id="KV878347">
    <property type="protein sequence ID" value="OJJ44818.1"/>
    <property type="molecule type" value="Genomic_DNA"/>
</dbReference>
<proteinExistence type="predicted"/>
<reference evidence="3" key="1">
    <citation type="journal article" date="2017" name="Genome Biol.">
        <title>Comparative genomics reveals high biological diversity and specific adaptations in the industrially and medically important fungal genus Aspergillus.</title>
        <authorList>
            <person name="de Vries R.P."/>
            <person name="Riley R."/>
            <person name="Wiebenga A."/>
            <person name="Aguilar-Osorio G."/>
            <person name="Amillis S."/>
            <person name="Uchima C.A."/>
            <person name="Anderluh G."/>
            <person name="Asadollahi M."/>
            <person name="Askin M."/>
            <person name="Barry K."/>
            <person name="Battaglia E."/>
            <person name="Bayram O."/>
            <person name="Benocci T."/>
            <person name="Braus-Stromeyer S.A."/>
            <person name="Caldana C."/>
            <person name="Canovas D."/>
            <person name="Cerqueira G.C."/>
            <person name="Chen F."/>
            <person name="Chen W."/>
            <person name="Choi C."/>
            <person name="Clum A."/>
            <person name="Dos Santos R.A."/>
            <person name="Damasio A.R."/>
            <person name="Diallinas G."/>
            <person name="Emri T."/>
            <person name="Fekete E."/>
            <person name="Flipphi M."/>
            <person name="Freyberg S."/>
            <person name="Gallo A."/>
            <person name="Gournas C."/>
            <person name="Habgood R."/>
            <person name="Hainaut M."/>
            <person name="Harispe M.L."/>
            <person name="Henrissat B."/>
            <person name="Hilden K.S."/>
            <person name="Hope R."/>
            <person name="Hossain A."/>
            <person name="Karabika E."/>
            <person name="Karaffa L."/>
            <person name="Karanyi Z."/>
            <person name="Krasevec N."/>
            <person name="Kuo A."/>
            <person name="Kusch H."/>
            <person name="LaButti K."/>
            <person name="Lagendijk E.L."/>
            <person name="Lapidus A."/>
            <person name="Levasseur A."/>
            <person name="Lindquist E."/>
            <person name="Lipzen A."/>
            <person name="Logrieco A.F."/>
            <person name="MacCabe A."/>
            <person name="Maekelae M.R."/>
            <person name="Malavazi I."/>
            <person name="Melin P."/>
            <person name="Meyer V."/>
            <person name="Mielnichuk N."/>
            <person name="Miskei M."/>
            <person name="Molnar A.P."/>
            <person name="Mule G."/>
            <person name="Ngan C.Y."/>
            <person name="Orejas M."/>
            <person name="Orosz E."/>
            <person name="Ouedraogo J.P."/>
            <person name="Overkamp K.M."/>
            <person name="Park H.-S."/>
            <person name="Perrone G."/>
            <person name="Piumi F."/>
            <person name="Punt P.J."/>
            <person name="Ram A.F."/>
            <person name="Ramon A."/>
            <person name="Rauscher S."/>
            <person name="Record E."/>
            <person name="Riano-Pachon D.M."/>
            <person name="Robert V."/>
            <person name="Roehrig J."/>
            <person name="Ruller R."/>
            <person name="Salamov A."/>
            <person name="Salih N.S."/>
            <person name="Samson R.A."/>
            <person name="Sandor E."/>
            <person name="Sanguinetti M."/>
            <person name="Schuetze T."/>
            <person name="Sepcic K."/>
            <person name="Shelest E."/>
            <person name="Sherlock G."/>
            <person name="Sophianopoulou V."/>
            <person name="Squina F.M."/>
            <person name="Sun H."/>
            <person name="Susca A."/>
            <person name="Todd R.B."/>
            <person name="Tsang A."/>
            <person name="Unkles S.E."/>
            <person name="van de Wiele N."/>
            <person name="van Rossen-Uffink D."/>
            <person name="Oliveira J.V."/>
            <person name="Vesth T.C."/>
            <person name="Visser J."/>
            <person name="Yu J.-H."/>
            <person name="Zhou M."/>
            <person name="Andersen M.R."/>
            <person name="Archer D.B."/>
            <person name="Baker S.E."/>
            <person name="Benoit I."/>
            <person name="Brakhage A.A."/>
            <person name="Braus G.H."/>
            <person name="Fischer R."/>
            <person name="Frisvad J.C."/>
            <person name="Goldman G.H."/>
            <person name="Houbraken J."/>
            <person name="Oakley B."/>
            <person name="Pocsi I."/>
            <person name="Scazzocchio C."/>
            <person name="Seiboth B."/>
            <person name="vanKuyk P.A."/>
            <person name="Wortman J."/>
            <person name="Dyer P.S."/>
            <person name="Grigoriev I.V."/>
        </authorList>
    </citation>
    <scope>NUCLEOTIDE SEQUENCE [LARGE SCALE GENOMIC DNA]</scope>
    <source>
        <strain evidence="3">CBS 506.65</strain>
    </source>
</reference>
<evidence type="ECO:0000313" key="2">
    <source>
        <dbReference type="EMBL" id="OJJ44818.1"/>
    </source>
</evidence>
<organism evidence="2 3">
    <name type="scientific">Penicilliopsis zonata CBS 506.65</name>
    <dbReference type="NCBI Taxonomy" id="1073090"/>
    <lineage>
        <taxon>Eukaryota</taxon>
        <taxon>Fungi</taxon>
        <taxon>Dikarya</taxon>
        <taxon>Ascomycota</taxon>
        <taxon>Pezizomycotina</taxon>
        <taxon>Eurotiomycetes</taxon>
        <taxon>Eurotiomycetidae</taxon>
        <taxon>Eurotiales</taxon>
        <taxon>Aspergillaceae</taxon>
        <taxon>Penicilliopsis</taxon>
    </lineage>
</organism>
<dbReference type="OrthoDB" id="5409271at2759"/>
<keyword evidence="3" id="KW-1185">Reference proteome</keyword>
<dbReference type="Proteomes" id="UP000184188">
    <property type="component" value="Unassembled WGS sequence"/>
</dbReference>
<sequence length="227" mass="24442">MFPPSDSFLHQFQKLAEARAELQTQLASAAPPPYSPIPPAMPSVEESFCDDTEGTEDEGSHEICPITVNIDASIQVLGHGNTIAMPSVPSYHQPGLGVQSTDQACRKSSTWPSSSQLLQPAQKHRQARLTDLAASIVAAIQQSNLKAHGENGRLGPVEININTGLKIEGSRNTICAGVTLSGRALGNKKIETNQQSLCTDQEERGRKRRAQSEPAETASFKIARANY</sequence>
<name>A0A1L9SCH8_9EURO</name>